<protein>
    <recommendedName>
        <fullName evidence="10">Poly(3-hydroxybutyrate) depolymerase</fullName>
    </recommendedName>
</protein>
<evidence type="ECO:0000256" key="4">
    <source>
        <dbReference type="ARBA" id="ARBA00022729"/>
    </source>
</evidence>
<keyword evidence="5" id="KW-0378">Hydrolase</keyword>
<dbReference type="RefSeq" id="WP_169224863.1">
    <property type="nucleotide sequence ID" value="NZ_JABBGC010000001.1"/>
</dbReference>
<accession>A0A848GLZ1</accession>
<organism evidence="8 9">
    <name type="scientific">Chitinophaga fulva</name>
    <dbReference type="NCBI Taxonomy" id="2728842"/>
    <lineage>
        <taxon>Bacteria</taxon>
        <taxon>Pseudomonadati</taxon>
        <taxon>Bacteroidota</taxon>
        <taxon>Chitinophagia</taxon>
        <taxon>Chitinophagales</taxon>
        <taxon>Chitinophagaceae</taxon>
        <taxon>Chitinophaga</taxon>
    </lineage>
</organism>
<dbReference type="GO" id="GO:0045493">
    <property type="term" value="P:xylan catabolic process"/>
    <property type="evidence" value="ECO:0007669"/>
    <property type="project" value="UniProtKB-KW"/>
</dbReference>
<dbReference type="PANTHER" id="PTHR38050">
    <property type="match status" value="1"/>
</dbReference>
<dbReference type="Gene3D" id="3.40.50.1820">
    <property type="entry name" value="alpha/beta hydrolase"/>
    <property type="match status" value="1"/>
</dbReference>
<evidence type="ECO:0008006" key="10">
    <source>
        <dbReference type="Google" id="ProtNLM"/>
    </source>
</evidence>
<dbReference type="Proteomes" id="UP000583266">
    <property type="component" value="Unassembled WGS sequence"/>
</dbReference>
<keyword evidence="3" id="KW-0858">Xylan degradation</keyword>
<sequence length="397" mass="42751">MKKYICLLAVAAGLLSCKKDTSIYAPQQKEQVPGGQLFNPDGPDQWPDGVLKSGVNKVVLDVTMPTGEKVKREFKYYFPISLNPQKPISLVFNFHGSYTYTAGSTPPDPILNVTPQDPLNRLADTANIITVFPAGTAEPGAVNWQFSEKHIPFVKAMIAFFKASTPTVDANRIYTCGHSSGAIFSFVLAREMSDVFAAACPVSGQMKLVDFTAPVRTTAVRAFNGQKDASVNHAAALDNIRVWADVMGGYYAKDSIKGQQSIVAGTYTLLPVKWGNGNGNIEFYSIPEADHGINWNNIITYMWEFMRANPLNKPTGAYVGVKQNTLGFTPGNTYTIPVRSANNVTVRVAAAPAGFNVSLSGGNLQIEALANAANGKIVLEGALNGTTQNTEVSLTKN</sequence>
<proteinExistence type="predicted"/>
<dbReference type="InterPro" id="IPR029058">
    <property type="entry name" value="AB_hydrolase_fold"/>
</dbReference>
<evidence type="ECO:0000256" key="2">
    <source>
        <dbReference type="ARBA" id="ARBA00022525"/>
    </source>
</evidence>
<keyword evidence="9" id="KW-1185">Reference proteome</keyword>
<evidence type="ECO:0000256" key="3">
    <source>
        <dbReference type="ARBA" id="ARBA00022651"/>
    </source>
</evidence>
<keyword evidence="7" id="KW-0624">Polysaccharide degradation</keyword>
<dbReference type="InterPro" id="IPR043595">
    <property type="entry name" value="FaeB/C/D"/>
</dbReference>
<evidence type="ECO:0000313" key="8">
    <source>
        <dbReference type="EMBL" id="NML37823.1"/>
    </source>
</evidence>
<keyword evidence="6" id="KW-0119">Carbohydrate metabolism</keyword>
<dbReference type="AlphaFoldDB" id="A0A848GLZ1"/>
<gene>
    <name evidence="8" type="ORF">HHL17_11515</name>
</gene>
<name>A0A848GLZ1_9BACT</name>
<evidence type="ECO:0000256" key="5">
    <source>
        <dbReference type="ARBA" id="ARBA00022801"/>
    </source>
</evidence>
<keyword evidence="2" id="KW-0964">Secreted</keyword>
<comment type="subcellular location">
    <subcellularLocation>
        <location evidence="1">Secreted</location>
    </subcellularLocation>
</comment>
<evidence type="ECO:0000256" key="1">
    <source>
        <dbReference type="ARBA" id="ARBA00004613"/>
    </source>
</evidence>
<dbReference type="PROSITE" id="PS51257">
    <property type="entry name" value="PROKAR_LIPOPROTEIN"/>
    <property type="match status" value="1"/>
</dbReference>
<evidence type="ECO:0000256" key="7">
    <source>
        <dbReference type="ARBA" id="ARBA00023326"/>
    </source>
</evidence>
<dbReference type="PANTHER" id="PTHR38050:SF2">
    <property type="entry name" value="FERULOYL ESTERASE C-RELATED"/>
    <property type="match status" value="1"/>
</dbReference>
<dbReference type="GO" id="GO:0030600">
    <property type="term" value="F:feruloyl esterase activity"/>
    <property type="evidence" value="ECO:0007669"/>
    <property type="project" value="InterPro"/>
</dbReference>
<keyword evidence="4" id="KW-0732">Signal</keyword>
<reference evidence="8 9" key="1">
    <citation type="submission" date="2020-04" db="EMBL/GenBank/DDBJ databases">
        <title>Chitinophaga sp. G-6-1-13 sp. nov., isolated from soil.</title>
        <authorList>
            <person name="Dahal R.H."/>
            <person name="Chaudhary D.K."/>
        </authorList>
    </citation>
    <scope>NUCLEOTIDE SEQUENCE [LARGE SCALE GENOMIC DNA]</scope>
    <source>
        <strain evidence="8 9">G-6-1-13</strain>
    </source>
</reference>
<dbReference type="GO" id="GO:0005576">
    <property type="term" value="C:extracellular region"/>
    <property type="evidence" value="ECO:0007669"/>
    <property type="project" value="UniProtKB-SubCell"/>
</dbReference>
<dbReference type="SUPFAM" id="SSF53474">
    <property type="entry name" value="alpha/beta-Hydrolases"/>
    <property type="match status" value="1"/>
</dbReference>
<comment type="caution">
    <text evidence="8">The sequence shown here is derived from an EMBL/GenBank/DDBJ whole genome shotgun (WGS) entry which is preliminary data.</text>
</comment>
<dbReference type="EMBL" id="JABBGC010000001">
    <property type="protein sequence ID" value="NML37823.1"/>
    <property type="molecule type" value="Genomic_DNA"/>
</dbReference>
<evidence type="ECO:0000256" key="6">
    <source>
        <dbReference type="ARBA" id="ARBA00023277"/>
    </source>
</evidence>
<evidence type="ECO:0000313" key="9">
    <source>
        <dbReference type="Proteomes" id="UP000583266"/>
    </source>
</evidence>